<dbReference type="Gene3D" id="3.40.720.10">
    <property type="entry name" value="Alkaline Phosphatase, subunit A"/>
    <property type="match status" value="1"/>
</dbReference>
<evidence type="ECO:0000256" key="5">
    <source>
        <dbReference type="ARBA" id="ARBA00022801"/>
    </source>
</evidence>
<dbReference type="SUPFAM" id="SSF53649">
    <property type="entry name" value="Alkaline phosphatase-like"/>
    <property type="match status" value="1"/>
</dbReference>
<dbReference type="GO" id="GO:0004423">
    <property type="term" value="F:iduronate-2-sulfatase activity"/>
    <property type="evidence" value="ECO:0007669"/>
    <property type="project" value="InterPro"/>
</dbReference>
<evidence type="ECO:0000313" key="10">
    <source>
        <dbReference type="Proteomes" id="UP000318704"/>
    </source>
</evidence>
<dbReference type="EMBL" id="CP037920">
    <property type="protein sequence ID" value="QDT95673.1"/>
    <property type="molecule type" value="Genomic_DNA"/>
</dbReference>
<feature type="compositionally biased region" description="Basic and acidic residues" evidence="7">
    <location>
        <begin position="452"/>
        <end position="462"/>
    </location>
</feature>
<dbReference type="CDD" id="cd16030">
    <property type="entry name" value="iduronate-2-sulfatase"/>
    <property type="match status" value="1"/>
</dbReference>
<keyword evidence="6" id="KW-0106">Calcium</keyword>
<proteinExistence type="inferred from homology"/>
<feature type="domain" description="Sulfatase N-terminal" evidence="8">
    <location>
        <begin position="31"/>
        <end position="361"/>
    </location>
</feature>
<dbReference type="InterPro" id="IPR000917">
    <property type="entry name" value="Sulfatase_N"/>
</dbReference>
<protein>
    <submittedName>
        <fullName evidence="9">Arylsulfatase</fullName>
        <ecNumber evidence="9">3.1.6.1</ecNumber>
    </submittedName>
</protein>
<evidence type="ECO:0000256" key="1">
    <source>
        <dbReference type="ARBA" id="ARBA00001913"/>
    </source>
</evidence>
<evidence type="ECO:0000256" key="3">
    <source>
        <dbReference type="ARBA" id="ARBA00022723"/>
    </source>
</evidence>
<evidence type="ECO:0000256" key="4">
    <source>
        <dbReference type="ARBA" id="ARBA00022729"/>
    </source>
</evidence>
<dbReference type="PANTHER" id="PTHR45953:SF1">
    <property type="entry name" value="IDURONATE 2-SULFATASE"/>
    <property type="match status" value="1"/>
</dbReference>
<dbReference type="GO" id="GO:0046872">
    <property type="term" value="F:metal ion binding"/>
    <property type="evidence" value="ECO:0007669"/>
    <property type="project" value="UniProtKB-KW"/>
</dbReference>
<organism evidence="9 10">
    <name type="scientific">Gimesia aquarii</name>
    <dbReference type="NCBI Taxonomy" id="2527964"/>
    <lineage>
        <taxon>Bacteria</taxon>
        <taxon>Pseudomonadati</taxon>
        <taxon>Planctomycetota</taxon>
        <taxon>Planctomycetia</taxon>
        <taxon>Planctomycetales</taxon>
        <taxon>Planctomycetaceae</taxon>
        <taxon>Gimesia</taxon>
    </lineage>
</organism>
<dbReference type="Proteomes" id="UP000318704">
    <property type="component" value="Chromosome"/>
</dbReference>
<dbReference type="PANTHER" id="PTHR45953">
    <property type="entry name" value="IDURONATE 2-SULFATASE"/>
    <property type="match status" value="1"/>
</dbReference>
<dbReference type="RefSeq" id="WP_144982509.1">
    <property type="nucleotide sequence ID" value="NZ_CP037920.1"/>
</dbReference>
<dbReference type="Pfam" id="PF00884">
    <property type="entry name" value="Sulfatase"/>
    <property type="match status" value="1"/>
</dbReference>
<dbReference type="AlphaFoldDB" id="A0A517VRN5"/>
<dbReference type="GO" id="GO:0004065">
    <property type="term" value="F:arylsulfatase activity"/>
    <property type="evidence" value="ECO:0007669"/>
    <property type="project" value="UniProtKB-EC"/>
</dbReference>
<gene>
    <name evidence="9" type="ORF">V144x_11200</name>
</gene>
<dbReference type="KEGG" id="gaw:V144x_11200"/>
<feature type="compositionally biased region" description="Basic residues" evidence="7">
    <location>
        <begin position="463"/>
        <end position="484"/>
    </location>
</feature>
<reference evidence="9 10" key="1">
    <citation type="submission" date="2019-03" db="EMBL/GenBank/DDBJ databases">
        <title>Deep-cultivation of Planctomycetes and their phenomic and genomic characterization uncovers novel biology.</title>
        <authorList>
            <person name="Wiegand S."/>
            <person name="Jogler M."/>
            <person name="Boedeker C."/>
            <person name="Pinto D."/>
            <person name="Vollmers J."/>
            <person name="Rivas-Marin E."/>
            <person name="Kohn T."/>
            <person name="Peeters S.H."/>
            <person name="Heuer A."/>
            <person name="Rast P."/>
            <person name="Oberbeckmann S."/>
            <person name="Bunk B."/>
            <person name="Jeske O."/>
            <person name="Meyerdierks A."/>
            <person name="Storesund J.E."/>
            <person name="Kallscheuer N."/>
            <person name="Luecker S."/>
            <person name="Lage O.M."/>
            <person name="Pohl T."/>
            <person name="Merkel B.J."/>
            <person name="Hornburger P."/>
            <person name="Mueller R.-W."/>
            <person name="Bruemmer F."/>
            <person name="Labrenz M."/>
            <person name="Spormann A.M."/>
            <person name="Op den Camp H."/>
            <person name="Overmann J."/>
            <person name="Amann R."/>
            <person name="Jetten M.S.M."/>
            <person name="Mascher T."/>
            <person name="Medema M.H."/>
            <person name="Devos D.P."/>
            <person name="Kaster A.-K."/>
            <person name="Ovreas L."/>
            <person name="Rohde M."/>
            <person name="Galperin M.Y."/>
            <person name="Jogler C."/>
        </authorList>
    </citation>
    <scope>NUCLEOTIDE SEQUENCE [LARGE SCALE GENOMIC DNA]</scope>
    <source>
        <strain evidence="9 10">V144</strain>
    </source>
</reference>
<evidence type="ECO:0000256" key="2">
    <source>
        <dbReference type="ARBA" id="ARBA00008779"/>
    </source>
</evidence>
<accession>A0A517VRN5</accession>
<dbReference type="EC" id="3.1.6.1" evidence="9"/>
<keyword evidence="5 9" id="KW-0378">Hydrolase</keyword>
<evidence type="ECO:0000256" key="7">
    <source>
        <dbReference type="SAM" id="MobiDB-lite"/>
    </source>
</evidence>
<name>A0A517VRN5_9PLAN</name>
<dbReference type="InterPro" id="IPR035874">
    <property type="entry name" value="IDS"/>
</dbReference>
<feature type="region of interest" description="Disordered" evidence="7">
    <location>
        <begin position="442"/>
        <end position="484"/>
    </location>
</feature>
<evidence type="ECO:0000256" key="6">
    <source>
        <dbReference type="ARBA" id="ARBA00022837"/>
    </source>
</evidence>
<dbReference type="InterPro" id="IPR017850">
    <property type="entry name" value="Alkaline_phosphatase_core_sf"/>
</dbReference>
<dbReference type="GO" id="GO:0005737">
    <property type="term" value="C:cytoplasm"/>
    <property type="evidence" value="ECO:0007669"/>
    <property type="project" value="TreeGrafter"/>
</dbReference>
<evidence type="ECO:0000313" key="9">
    <source>
        <dbReference type="EMBL" id="QDT95673.1"/>
    </source>
</evidence>
<evidence type="ECO:0000259" key="8">
    <source>
        <dbReference type="Pfam" id="PF00884"/>
    </source>
</evidence>
<comment type="cofactor">
    <cofactor evidence="1">
        <name>Ca(2+)</name>
        <dbReference type="ChEBI" id="CHEBI:29108"/>
    </cofactor>
</comment>
<keyword evidence="3" id="KW-0479">Metal-binding</keyword>
<comment type="similarity">
    <text evidence="2">Belongs to the sulfatase family.</text>
</comment>
<keyword evidence="4" id="KW-0732">Signal</keyword>
<sequence length="484" mass="54775">MSRSIIGILFFLFVAIGLDTDDCQAETERLNVLFIAVDDLNDWISCLGGHPDCKTPNIDRLAARGTLFTNAHCAAPACNPSRVALMTGIRPSNSGVYLNSQPWRPVMQKAVTLPQHFRKHGYHAIGSGKIFHGRYTDPDSWDDYLKQTGDPKPTAAVLNDPHSRAGSIIWGVLDVKDQEMSDFKMANYAIDYLGKKHEKPFFLACGIYRPHMPWQVPRKYYDMYPLDQIQLPKVLENDLKDIPDAGVRMAKPGGDHARILKTENWRHAVQAYLASMAFADVQVGRVLDALDASPHAKNTIVILWGDHGWHLGEKHHWRKFSLWEEATRAPLMMFVPGVTKAGSRCGQAIDFMNIYPTLCELCSLPVGEHLDGISLVPLLKDPAKTWDRPALTTHGRLNHSVRSNRYRLIRYKDGSEELYDHSKDPMEWKNLADDPAYAEVKQQLAQGFPRKNAADAPHDQSRRGKQKKNQKRKVKNKKNKSKNQ</sequence>